<dbReference type="InterPro" id="IPR037523">
    <property type="entry name" value="VOC_core"/>
</dbReference>
<evidence type="ECO:0000313" key="3">
    <source>
        <dbReference type="Proteomes" id="UP001501490"/>
    </source>
</evidence>
<dbReference type="InterPro" id="IPR029068">
    <property type="entry name" value="Glyas_Bleomycin-R_OHBP_Dase"/>
</dbReference>
<name>A0ABP7A728_9ACTN</name>
<organism evidence="2 3">
    <name type="scientific">Microlunatus ginsengisoli</name>
    <dbReference type="NCBI Taxonomy" id="363863"/>
    <lineage>
        <taxon>Bacteria</taxon>
        <taxon>Bacillati</taxon>
        <taxon>Actinomycetota</taxon>
        <taxon>Actinomycetes</taxon>
        <taxon>Propionibacteriales</taxon>
        <taxon>Propionibacteriaceae</taxon>
        <taxon>Microlunatus</taxon>
    </lineage>
</organism>
<dbReference type="Gene3D" id="3.10.180.10">
    <property type="entry name" value="2,3-Dihydroxybiphenyl 1,2-Dioxygenase, domain 1"/>
    <property type="match status" value="2"/>
</dbReference>
<proteinExistence type="predicted"/>
<evidence type="ECO:0000313" key="2">
    <source>
        <dbReference type="EMBL" id="GAA3626246.1"/>
    </source>
</evidence>
<dbReference type="EMBL" id="BAABAB010000022">
    <property type="protein sequence ID" value="GAA3626246.1"/>
    <property type="molecule type" value="Genomic_DNA"/>
</dbReference>
<sequence length="251" mass="25671">MTEPAYAVFPMRFSADPAPLIEFWRTLGLRQLDGASGGYAEFAAASGLLAVHPAEPAGSGASPGQTTLNVAVADVDVEADRLAAAGWPTRVRDEPYGRQGVVTGPAGRLIGLNAIPSRGGEVDGGQRIAASLDVVAVWYSDDFTADAAFFGAFGFEPFGSLDNPWWCDLRAARRRGGVIGLHGTGGGGPAAGGAGPALVQLGFETSEPLDALAARLVAAGYADARVTDGEAGIAVEVADPDGQRVEVHPTI</sequence>
<reference evidence="3" key="1">
    <citation type="journal article" date="2019" name="Int. J. Syst. Evol. Microbiol.">
        <title>The Global Catalogue of Microorganisms (GCM) 10K type strain sequencing project: providing services to taxonomists for standard genome sequencing and annotation.</title>
        <authorList>
            <consortium name="The Broad Institute Genomics Platform"/>
            <consortium name="The Broad Institute Genome Sequencing Center for Infectious Disease"/>
            <person name="Wu L."/>
            <person name="Ma J."/>
        </authorList>
    </citation>
    <scope>NUCLEOTIDE SEQUENCE [LARGE SCALE GENOMIC DNA]</scope>
    <source>
        <strain evidence="3">JCM 16929</strain>
    </source>
</reference>
<feature type="domain" description="VOC" evidence="1">
    <location>
        <begin position="131"/>
        <end position="250"/>
    </location>
</feature>
<dbReference type="PROSITE" id="PS51819">
    <property type="entry name" value="VOC"/>
    <property type="match status" value="1"/>
</dbReference>
<keyword evidence="3" id="KW-1185">Reference proteome</keyword>
<comment type="caution">
    <text evidence="2">The sequence shown here is derived from an EMBL/GenBank/DDBJ whole genome shotgun (WGS) entry which is preliminary data.</text>
</comment>
<dbReference type="CDD" id="cd06587">
    <property type="entry name" value="VOC"/>
    <property type="match status" value="1"/>
</dbReference>
<dbReference type="Proteomes" id="UP001501490">
    <property type="component" value="Unassembled WGS sequence"/>
</dbReference>
<dbReference type="RefSeq" id="WP_344806068.1">
    <property type="nucleotide sequence ID" value="NZ_BAABAB010000022.1"/>
</dbReference>
<dbReference type="SUPFAM" id="SSF54593">
    <property type="entry name" value="Glyoxalase/Bleomycin resistance protein/Dihydroxybiphenyl dioxygenase"/>
    <property type="match status" value="2"/>
</dbReference>
<accession>A0ABP7A728</accession>
<evidence type="ECO:0000259" key="1">
    <source>
        <dbReference type="PROSITE" id="PS51819"/>
    </source>
</evidence>
<protein>
    <recommendedName>
        <fullName evidence="1">VOC domain-containing protein</fullName>
    </recommendedName>
</protein>
<gene>
    <name evidence="2" type="ORF">GCM10022236_30640</name>
</gene>